<evidence type="ECO:0000313" key="3">
    <source>
        <dbReference type="EMBL" id="QMV28500.1"/>
    </source>
</evidence>
<feature type="domain" description="NAD-dependent epimerase/dehydratase" evidence="2">
    <location>
        <begin position="8"/>
        <end position="227"/>
    </location>
</feature>
<organism evidence="3">
    <name type="scientific">Micromonospora carbonacea</name>
    <dbReference type="NCBI Taxonomy" id="47853"/>
    <lineage>
        <taxon>Bacteria</taxon>
        <taxon>Bacillati</taxon>
        <taxon>Actinomycetota</taxon>
        <taxon>Actinomycetes</taxon>
        <taxon>Micromonosporales</taxon>
        <taxon>Micromonosporaceae</taxon>
        <taxon>Micromonospora</taxon>
    </lineage>
</organism>
<evidence type="ECO:0000259" key="2">
    <source>
        <dbReference type="Pfam" id="PF01370"/>
    </source>
</evidence>
<dbReference type="InterPro" id="IPR001509">
    <property type="entry name" value="Epimerase_deHydtase"/>
</dbReference>
<dbReference type="InterPro" id="IPR050177">
    <property type="entry name" value="Lipid_A_modif_metabolic_enz"/>
</dbReference>
<reference evidence="3" key="1">
    <citation type="submission" date="2020-08" db="EMBL/GenBank/DDBJ databases">
        <title>A bifunctional nitrone conjugated secondary metabolite targeting the ribosome.</title>
        <authorList>
            <person name="Limbrick E.M."/>
            <person name="Graf M."/>
            <person name="Derewacz D.K."/>
            <person name="Nguyen F."/>
            <person name="Spraggins J.M."/>
            <person name="Wieland M."/>
            <person name="Ynigez-Gutierrez A.E."/>
            <person name="Reisman B.J."/>
            <person name="Zinshteyn B."/>
            <person name="McCulloch K."/>
            <person name="Iverson T.M."/>
            <person name="Green R."/>
            <person name="Wilson D.N."/>
            <person name="Bachmann B.O."/>
        </authorList>
    </citation>
    <scope>NUCLEOTIDE SEQUENCE</scope>
    <source>
        <strain evidence="3">Africana</strain>
    </source>
</reference>
<name>A0A7D8FV37_9ACTN</name>
<dbReference type="PANTHER" id="PTHR43245">
    <property type="entry name" value="BIFUNCTIONAL POLYMYXIN RESISTANCE PROTEIN ARNA"/>
    <property type="match status" value="1"/>
</dbReference>
<dbReference type="InterPro" id="IPR036291">
    <property type="entry name" value="NAD(P)-bd_dom_sf"/>
</dbReference>
<dbReference type="Gene3D" id="3.40.50.720">
    <property type="entry name" value="NAD(P)-binding Rossmann-like Domain"/>
    <property type="match status" value="1"/>
</dbReference>
<dbReference type="AlphaFoldDB" id="A0A7D8FV37"/>
<sequence>MQLRRPAAVVGATGFIGSRLVSRLAEAGHPVARFSRAAPPVVDGRPAPGLREAQVVYFLAARLSPALAEQQPERVVRERELLLDVLSALAGVDHRPVFVLASSGGAVYTPTVWPPYHERSATGPASAYGRAKLRLEQELLRHTDRVQPVVTRLSNVYGPGQRPTPGYGVLSHWLEATVRGEPIRLFGDPAVVRDYVHVDDVTAIMEVIAQRAGDGDRDRLPTVVNVGSGLPTSLAELLQTMSTVAGRELEVIRDVRRQFDHRGNWLDTTLARETLGWQARISLPDGVRQCWEAVLTRAGGPGGSPARPSARLGRASRGREPPQPRPSQQFVAQPGGGRRGVAEGQWQGEPGFRGRTVPVPFLAQAGPCLVPSGLAPPLPVRPPQQVPGGQPARVDVMGDRVVREQLLAGAGGLHGADEGGVLP</sequence>
<feature type="region of interest" description="Disordered" evidence="1">
    <location>
        <begin position="296"/>
        <end position="349"/>
    </location>
</feature>
<protein>
    <submittedName>
        <fullName evidence="3">NAD-dependent epimerase/dehydratase family protein</fullName>
    </submittedName>
</protein>
<evidence type="ECO:0000256" key="1">
    <source>
        <dbReference type="SAM" id="MobiDB-lite"/>
    </source>
</evidence>
<dbReference type="Pfam" id="PF01370">
    <property type="entry name" value="Epimerase"/>
    <property type="match status" value="1"/>
</dbReference>
<dbReference type="SUPFAM" id="SSF51735">
    <property type="entry name" value="NAD(P)-binding Rossmann-fold domains"/>
    <property type="match status" value="1"/>
</dbReference>
<gene>
    <name evidence="3" type="primary">eveS9</name>
    <name evidence="3" type="ORF">HZU44_04110</name>
</gene>
<dbReference type="PANTHER" id="PTHR43245:SF13">
    <property type="entry name" value="UDP-D-APIOSE_UDP-D-XYLOSE SYNTHASE 2"/>
    <property type="match status" value="1"/>
</dbReference>
<proteinExistence type="predicted"/>
<dbReference type="EMBL" id="CP058905">
    <property type="protein sequence ID" value="QMV28500.1"/>
    <property type="molecule type" value="Genomic_DNA"/>
</dbReference>
<accession>A0A7D8FV37</accession>